<dbReference type="SUPFAM" id="SSF53474">
    <property type="entry name" value="alpha/beta-Hydrolases"/>
    <property type="match status" value="1"/>
</dbReference>
<organism evidence="2 3">
    <name type="scientific">Cellulomonas humilata</name>
    <dbReference type="NCBI Taxonomy" id="144055"/>
    <lineage>
        <taxon>Bacteria</taxon>
        <taxon>Bacillati</taxon>
        <taxon>Actinomycetota</taxon>
        <taxon>Actinomycetes</taxon>
        <taxon>Micrococcales</taxon>
        <taxon>Cellulomonadaceae</taxon>
        <taxon>Cellulomonas</taxon>
    </lineage>
</organism>
<evidence type="ECO:0000313" key="2">
    <source>
        <dbReference type="EMBL" id="NUU19277.1"/>
    </source>
</evidence>
<evidence type="ECO:0008006" key="4">
    <source>
        <dbReference type="Google" id="ProtNLM"/>
    </source>
</evidence>
<name>A0A7Y6A5Y8_9CELL</name>
<dbReference type="AlphaFoldDB" id="A0A7Y6A5Y8"/>
<gene>
    <name evidence="2" type="ORF">HP550_18665</name>
</gene>
<sequence>MSAVADWASGYRVLGGPGPTVVDLEELTFACRLLEGAADRLDAAAWSLGLASRTCSVTPVGAEARRALTDAREASSSPGRVADHLRELAAALCRVVEVYTEAESMAHLALRVGVVTTASQLGEQPVAAGLLGAAGVVLGVAAVGSVLAGSVGRALLLRRPDPVLPWLARRLGPAARETPGMLTADGRAELGILAAGAFVRSAAPGRQIPRLRPVQDAAGLLSGLLPPAGPTALLVRARPPQLPVPRTTAGVLANVGRSYQDGTETGLAGTPTGVISVQQLTHPDGTRAWIVEIPGTESWLPNDVTPLDLTTDLRLLAALSDDVTDAVLDSMRRAGIRADEPVMLAGHSLGGMVAVSVAAAVGSTYTVRAIATAGSPDLPRSAPAGVEVRHYRHTGDAVPQLDGTPDTTAGRVTVVTRDLDVTGGPPVPDPVGAHAIARYVETADVADRELAGSPGLRAFDAAVADVLGPPGTTGVTRQFQATRDPALVAAQPPRVWPSS</sequence>
<protein>
    <recommendedName>
        <fullName evidence="4">Fungal lipase-like domain-containing protein</fullName>
    </recommendedName>
</protein>
<dbReference type="Gene3D" id="3.40.50.1820">
    <property type="entry name" value="alpha/beta hydrolase"/>
    <property type="match status" value="1"/>
</dbReference>
<evidence type="ECO:0000313" key="3">
    <source>
        <dbReference type="Proteomes" id="UP000565724"/>
    </source>
</evidence>
<feature type="transmembrane region" description="Helical" evidence="1">
    <location>
        <begin position="126"/>
        <end position="149"/>
    </location>
</feature>
<proteinExistence type="predicted"/>
<evidence type="ECO:0000256" key="1">
    <source>
        <dbReference type="SAM" id="Phobius"/>
    </source>
</evidence>
<reference evidence="2 3" key="1">
    <citation type="submission" date="2020-05" db="EMBL/GenBank/DDBJ databases">
        <title>Genome Sequencing of Type Strains.</title>
        <authorList>
            <person name="Lemaire J.F."/>
            <person name="Inderbitzin P."/>
            <person name="Gregorio O.A."/>
            <person name="Collins S.B."/>
            <person name="Wespe N."/>
            <person name="Knight-Connoni V."/>
        </authorList>
    </citation>
    <scope>NUCLEOTIDE SEQUENCE [LARGE SCALE GENOMIC DNA]</scope>
    <source>
        <strain evidence="2 3">ATCC 25174</strain>
    </source>
</reference>
<accession>A0A7Y6A5Y8</accession>
<keyword evidence="1" id="KW-0472">Membrane</keyword>
<keyword evidence="3" id="KW-1185">Reference proteome</keyword>
<dbReference type="EMBL" id="JABMCI010000070">
    <property type="protein sequence ID" value="NUU19277.1"/>
    <property type="molecule type" value="Genomic_DNA"/>
</dbReference>
<dbReference type="Proteomes" id="UP000565724">
    <property type="component" value="Unassembled WGS sequence"/>
</dbReference>
<dbReference type="InterPro" id="IPR029058">
    <property type="entry name" value="AB_hydrolase_fold"/>
</dbReference>
<keyword evidence="1" id="KW-0812">Transmembrane</keyword>
<dbReference type="RefSeq" id="WP_175349175.1">
    <property type="nucleotide sequence ID" value="NZ_JABMCI010000070.1"/>
</dbReference>
<keyword evidence="1" id="KW-1133">Transmembrane helix</keyword>
<comment type="caution">
    <text evidence="2">The sequence shown here is derived from an EMBL/GenBank/DDBJ whole genome shotgun (WGS) entry which is preliminary data.</text>
</comment>